<dbReference type="GeneID" id="63825951"/>
<dbReference type="InterPro" id="IPR027450">
    <property type="entry name" value="AlkB-like"/>
</dbReference>
<dbReference type="EMBL" id="KV427624">
    <property type="protein sequence ID" value="KZT06491.1"/>
    <property type="molecule type" value="Genomic_DNA"/>
</dbReference>
<dbReference type="InterPro" id="IPR005123">
    <property type="entry name" value="Oxoglu/Fe-dep_dioxygenase_dom"/>
</dbReference>
<dbReference type="PANTHER" id="PTHR21052">
    <property type="entry name" value="SPERMATOGENESIS ASSOCIATED 11-RELATED"/>
    <property type="match status" value="1"/>
</dbReference>
<dbReference type="AlphaFoldDB" id="A0A165E8X4"/>
<dbReference type="OrthoDB" id="412814at2759"/>
<reference evidence="3 4" key="1">
    <citation type="journal article" date="2016" name="Mol. Biol. Evol.">
        <title>Comparative Genomics of Early-Diverging Mushroom-Forming Fungi Provides Insights into the Origins of Lignocellulose Decay Capabilities.</title>
        <authorList>
            <person name="Nagy L.G."/>
            <person name="Riley R."/>
            <person name="Tritt A."/>
            <person name="Adam C."/>
            <person name="Daum C."/>
            <person name="Floudas D."/>
            <person name="Sun H."/>
            <person name="Yadav J.S."/>
            <person name="Pangilinan J."/>
            <person name="Larsson K.H."/>
            <person name="Matsuura K."/>
            <person name="Barry K."/>
            <person name="Labutti K."/>
            <person name="Kuo R."/>
            <person name="Ohm R.A."/>
            <person name="Bhattacharya S.S."/>
            <person name="Shirouzu T."/>
            <person name="Yoshinaga Y."/>
            <person name="Martin F.M."/>
            <person name="Grigoriev I.V."/>
            <person name="Hibbett D.S."/>
        </authorList>
    </citation>
    <scope>NUCLEOTIDE SEQUENCE [LARGE SCALE GENOMIC DNA]</scope>
    <source>
        <strain evidence="3 4">93-53</strain>
    </source>
</reference>
<evidence type="ECO:0000313" key="4">
    <source>
        <dbReference type="Proteomes" id="UP000076871"/>
    </source>
</evidence>
<evidence type="ECO:0000313" key="3">
    <source>
        <dbReference type="EMBL" id="KZT06491.1"/>
    </source>
</evidence>
<evidence type="ECO:0000256" key="1">
    <source>
        <dbReference type="SAM" id="MobiDB-lite"/>
    </source>
</evidence>
<name>A0A165E8X4_9APHY</name>
<dbReference type="Proteomes" id="UP000076871">
    <property type="component" value="Unassembled WGS sequence"/>
</dbReference>
<dbReference type="InterPro" id="IPR032870">
    <property type="entry name" value="ALKBH7-like"/>
</dbReference>
<feature type="domain" description="Fe2OG dioxygenase" evidence="2">
    <location>
        <begin position="187"/>
        <end position="318"/>
    </location>
</feature>
<dbReference type="PROSITE" id="PS51471">
    <property type="entry name" value="FE2OG_OXY"/>
    <property type="match status" value="1"/>
</dbReference>
<proteinExistence type="predicted"/>
<feature type="region of interest" description="Disordered" evidence="1">
    <location>
        <begin position="61"/>
        <end position="83"/>
    </location>
</feature>
<dbReference type="Pfam" id="PF13532">
    <property type="entry name" value="2OG-FeII_Oxy_2"/>
    <property type="match status" value="1"/>
</dbReference>
<gene>
    <name evidence="3" type="ORF">LAESUDRAFT_725938</name>
</gene>
<dbReference type="GO" id="GO:0006974">
    <property type="term" value="P:DNA damage response"/>
    <property type="evidence" value="ECO:0007669"/>
    <property type="project" value="InterPro"/>
</dbReference>
<dbReference type="RefSeq" id="XP_040764231.1">
    <property type="nucleotide sequence ID" value="XM_040908922.1"/>
</dbReference>
<dbReference type="PANTHER" id="PTHR21052:SF0">
    <property type="entry name" value="ALPHA-KETOGLUTARATE-DEPENDENT DIOXYGENASE ALKB HOMOLOG 7, MITOCHONDRIAL"/>
    <property type="match status" value="1"/>
</dbReference>
<dbReference type="InParanoid" id="A0A165E8X4"/>
<protein>
    <recommendedName>
        <fullName evidence="2">Fe2OG dioxygenase domain-containing protein</fullName>
    </recommendedName>
</protein>
<dbReference type="GO" id="GO:0005759">
    <property type="term" value="C:mitochondrial matrix"/>
    <property type="evidence" value="ECO:0007669"/>
    <property type="project" value="TreeGrafter"/>
</dbReference>
<evidence type="ECO:0000259" key="2">
    <source>
        <dbReference type="PROSITE" id="PS51471"/>
    </source>
</evidence>
<feature type="compositionally biased region" description="Basic and acidic residues" evidence="1">
    <location>
        <begin position="65"/>
        <end position="74"/>
    </location>
</feature>
<organism evidence="3 4">
    <name type="scientific">Laetiporus sulphureus 93-53</name>
    <dbReference type="NCBI Taxonomy" id="1314785"/>
    <lineage>
        <taxon>Eukaryota</taxon>
        <taxon>Fungi</taxon>
        <taxon>Dikarya</taxon>
        <taxon>Basidiomycota</taxon>
        <taxon>Agaricomycotina</taxon>
        <taxon>Agaricomycetes</taxon>
        <taxon>Polyporales</taxon>
        <taxon>Laetiporus</taxon>
    </lineage>
</organism>
<dbReference type="GO" id="GO:0006631">
    <property type="term" value="P:fatty acid metabolic process"/>
    <property type="evidence" value="ECO:0007669"/>
    <property type="project" value="TreeGrafter"/>
</dbReference>
<sequence length="335" mass="36614">MEDVEPGTVQPKMVLRIVTDSEALHQMQTVVNEPKDAIKGSASGSDADSLFDDTSPAAAHAVRNPTHDVRDRHGIPSYAKASTTNTPISSIAATMSPARRTGPPIQGLYFDPTLRLPDGLAEEVMWTCIRTYFQRSTADQVMLFERACSSSSSGLPPILTSLLASLSELLLPVLSPEKHALLFPPAPTLFARQAILNLYWPGDGITAHVDLLDRYGDGIICVSLGSGCVMQFAKVKDGFRGDEPASQRLLDDDAQESDACGVYLPPGSVIVFSEEARYEWTHGIPRRMEDLVESEDMHAPPRRISRELRLSVTFRWLLPGADVVGGPEHREKPLV</sequence>
<dbReference type="InterPro" id="IPR037151">
    <property type="entry name" value="AlkB-like_sf"/>
</dbReference>
<dbReference type="SUPFAM" id="SSF51197">
    <property type="entry name" value="Clavaminate synthase-like"/>
    <property type="match status" value="1"/>
</dbReference>
<keyword evidence="4" id="KW-1185">Reference proteome</keyword>
<dbReference type="GO" id="GO:0016706">
    <property type="term" value="F:2-oxoglutarate-dependent dioxygenase activity"/>
    <property type="evidence" value="ECO:0007669"/>
    <property type="project" value="TreeGrafter"/>
</dbReference>
<accession>A0A165E8X4</accession>
<dbReference type="Gene3D" id="2.60.120.590">
    <property type="entry name" value="Alpha-ketoglutarate-dependent dioxygenase AlkB-like"/>
    <property type="match status" value="1"/>
</dbReference>